<feature type="transmembrane region" description="Helical" evidence="7">
    <location>
        <begin position="425"/>
        <end position="444"/>
    </location>
</feature>
<feature type="transmembrane region" description="Helical" evidence="7">
    <location>
        <begin position="146"/>
        <end position="165"/>
    </location>
</feature>
<feature type="transmembrane region" description="Helical" evidence="7">
    <location>
        <begin position="291"/>
        <end position="314"/>
    </location>
</feature>
<keyword evidence="5 7" id="KW-1133">Transmembrane helix</keyword>
<sequence length="648" mass="72502">MDIPSFVTSILTSLAVFVVLVLVFTWLSRRPGNATVYYPSLLLRGLDPWEGRGRGTRSPVGWIRQAFTASEPDVVAAGGVDAAVYLVFLSSMFAILAFAGIVLLPVLLPIAGTDNALEDSTGRMPPNVTHFEILSLANIEDRSMRLWAFISAVYWVSFVTYFILWRSYKHVSNLRAAARSTSGVKPQEFAMLVRDVPIPPPDQTIKDSVDSYFRALHPDTFYKAMVVTEITKADKIFQEIEGHKRKIAHAEAVYAESKTANRSEGTRPTHKTGFLGLIGKKVDTIEHTRQTVVYLIVFVTVAFYMIPITAISAVTTLEKLREKLPFLKVVVDQPFVKTVLQAYLPQIALIVFLAVLPTLLVSLSKSEGIPSQSHVVRAASGKYFYFIVFNVFIGYAVGSSLFSALEKVIKNPPGIFMTLATRLPGTATFFFTFVALRCFVGYGLELSRLVPLIIFHLKRKYQCKTEEEVRAAWVPGNLRYNTRVPNDMLIVTIVLCYSVITPLILPFGVAYFALGWLIAKNQVLRVYVPSYESNGRMWPHMHTRIIAALMIYQATMIGIISLKKFYYSTILAPLLVISLIFAHTCHARFYPAFAKTPLEVASQELKETPNMSAIYTAYIPPCLKPDKLQDVQVFEDAQPRTTSRAPSF</sequence>
<feature type="transmembrane region" description="Helical" evidence="7">
    <location>
        <begin position="83"/>
        <end position="108"/>
    </location>
</feature>
<feature type="domain" description="CSC1/OSCA1-like N-terminal transmembrane" evidence="9">
    <location>
        <begin position="5"/>
        <end position="166"/>
    </location>
</feature>
<evidence type="ECO:0000259" key="9">
    <source>
        <dbReference type="Pfam" id="PF13967"/>
    </source>
</evidence>
<reference evidence="10" key="1">
    <citation type="submission" date="2018-08" db="EMBL/GenBank/DDBJ databases">
        <authorList>
            <person name="Rossello M."/>
        </authorList>
    </citation>
    <scope>NUCLEOTIDE SEQUENCE [LARGE SCALE GENOMIC DNA]</scope>
    <source>
        <strain evidence="10">cv. Chinese Spring</strain>
    </source>
</reference>
<feature type="transmembrane region" description="Helical" evidence="7">
    <location>
        <begin position="539"/>
        <end position="560"/>
    </location>
</feature>
<evidence type="ECO:0000256" key="6">
    <source>
        <dbReference type="ARBA" id="ARBA00023136"/>
    </source>
</evidence>
<proteinExistence type="inferred from homology"/>
<dbReference type="Gramene" id="TraesROB_scaffold_020969_01G000400.1">
    <property type="protein sequence ID" value="TraesROB_scaffold_020969_01G000400.1"/>
    <property type="gene ID" value="TraesROB_scaffold_020969_01G000400"/>
</dbReference>
<evidence type="ECO:0000256" key="2">
    <source>
        <dbReference type="ARBA" id="ARBA00007779"/>
    </source>
</evidence>
<keyword evidence="3" id="KW-0813">Transport</keyword>
<feature type="transmembrane region" description="Helical" evidence="7">
    <location>
        <begin position="6"/>
        <end position="27"/>
    </location>
</feature>
<dbReference type="InterPro" id="IPR032880">
    <property type="entry name" value="CSC1/OSCA1-like_N"/>
</dbReference>
<dbReference type="AlphaFoldDB" id="A0A3B6GNW1"/>
<dbReference type="PANTHER" id="PTHR13018:SF122">
    <property type="entry name" value="GENOME ASSEMBLY, CHROMOSOME: II"/>
    <property type="match status" value="1"/>
</dbReference>
<evidence type="ECO:0000256" key="3">
    <source>
        <dbReference type="ARBA" id="ARBA00022448"/>
    </source>
</evidence>
<evidence type="ECO:0000256" key="7">
    <source>
        <dbReference type="SAM" id="Phobius"/>
    </source>
</evidence>
<evidence type="ECO:0008006" key="12">
    <source>
        <dbReference type="Google" id="ProtNLM"/>
    </source>
</evidence>
<feature type="transmembrane region" description="Helical" evidence="7">
    <location>
        <begin position="565"/>
        <end position="583"/>
    </location>
</feature>
<dbReference type="GO" id="GO:0005886">
    <property type="term" value="C:plasma membrane"/>
    <property type="evidence" value="ECO:0000318"/>
    <property type="project" value="GO_Central"/>
</dbReference>
<evidence type="ECO:0000256" key="4">
    <source>
        <dbReference type="ARBA" id="ARBA00022692"/>
    </source>
</evidence>
<feature type="transmembrane region" description="Helical" evidence="7">
    <location>
        <begin position="489"/>
        <end position="519"/>
    </location>
</feature>
<feature type="domain" description="CSC1/OSCA1-like 7TM region" evidence="8">
    <location>
        <begin position="289"/>
        <end position="559"/>
    </location>
</feature>
<dbReference type="PANTHER" id="PTHR13018">
    <property type="entry name" value="PROBABLE MEMBRANE PROTEIN DUF221-RELATED"/>
    <property type="match status" value="1"/>
</dbReference>
<evidence type="ECO:0000256" key="1">
    <source>
        <dbReference type="ARBA" id="ARBA00004141"/>
    </source>
</evidence>
<dbReference type="SMR" id="A0A3B6GNW1"/>
<dbReference type="OMA" id="VREMASM"/>
<comment type="similarity">
    <text evidence="2">Belongs to the CSC1 (TC 1.A.17) family.</text>
</comment>
<name>A0A3B6GNW1_WHEAT</name>
<dbReference type="InterPro" id="IPR003864">
    <property type="entry name" value="CSC1/OSCA1-like_7TM"/>
</dbReference>
<dbReference type="Pfam" id="PF13967">
    <property type="entry name" value="RSN1_TM"/>
    <property type="match status" value="1"/>
</dbReference>
<reference evidence="10" key="2">
    <citation type="submission" date="2018-10" db="UniProtKB">
        <authorList>
            <consortium name="EnsemblPlants"/>
        </authorList>
    </citation>
    <scope>IDENTIFICATION</scope>
</reference>
<dbReference type="EnsemblPlants" id="TraesCS3D02G026700.1">
    <property type="protein sequence ID" value="TraesCS3D02G026700.1"/>
    <property type="gene ID" value="TraesCS3D02G026700"/>
</dbReference>
<dbReference type="GO" id="GO:0005227">
    <property type="term" value="F:calcium-activated cation channel activity"/>
    <property type="evidence" value="ECO:0000318"/>
    <property type="project" value="GO_Central"/>
</dbReference>
<organism evidence="10">
    <name type="scientific">Triticum aestivum</name>
    <name type="common">Wheat</name>
    <dbReference type="NCBI Taxonomy" id="4565"/>
    <lineage>
        <taxon>Eukaryota</taxon>
        <taxon>Viridiplantae</taxon>
        <taxon>Streptophyta</taxon>
        <taxon>Embryophyta</taxon>
        <taxon>Tracheophyta</taxon>
        <taxon>Spermatophyta</taxon>
        <taxon>Magnoliopsida</taxon>
        <taxon>Liliopsida</taxon>
        <taxon>Poales</taxon>
        <taxon>Poaceae</taxon>
        <taxon>BOP clade</taxon>
        <taxon>Pooideae</taxon>
        <taxon>Triticodae</taxon>
        <taxon>Triticeae</taxon>
        <taxon>Triticinae</taxon>
        <taxon>Triticum</taxon>
    </lineage>
</organism>
<dbReference type="Proteomes" id="UP000019116">
    <property type="component" value="Chromosome 3D"/>
</dbReference>
<dbReference type="Gramene" id="TraesCLE_scaffold_035945_01G000400.1">
    <property type="protein sequence ID" value="TraesCLE_scaffold_035945_01G000400.1"/>
    <property type="gene ID" value="TraesCLE_scaffold_035945_01G000400"/>
</dbReference>
<dbReference type="Pfam" id="PF02714">
    <property type="entry name" value="RSN1_7TM"/>
    <property type="match status" value="1"/>
</dbReference>
<dbReference type="Gramene" id="TraesCS3D02G026700.1">
    <property type="protein sequence ID" value="TraesCS3D02G026700.1"/>
    <property type="gene ID" value="TraesCS3D02G026700"/>
</dbReference>
<feature type="transmembrane region" description="Helical" evidence="7">
    <location>
        <begin position="383"/>
        <end position="405"/>
    </location>
</feature>
<evidence type="ECO:0000313" key="10">
    <source>
        <dbReference type="EnsemblPlants" id="TraesCS3D02G026700.1"/>
    </source>
</evidence>
<keyword evidence="11" id="KW-1185">Reference proteome</keyword>
<evidence type="ECO:0000313" key="11">
    <source>
        <dbReference type="Proteomes" id="UP000019116"/>
    </source>
</evidence>
<comment type="subcellular location">
    <subcellularLocation>
        <location evidence="1">Membrane</location>
        <topology evidence="1">Multi-pass membrane protein</topology>
    </subcellularLocation>
</comment>
<dbReference type="Gramene" id="TraesWEE_scaffold_046535_01G000400.1">
    <property type="protein sequence ID" value="TraesWEE_scaffold_046535_01G000400.1"/>
    <property type="gene ID" value="TraesWEE_scaffold_046535_01G000400"/>
</dbReference>
<protein>
    <recommendedName>
        <fullName evidence="12">CSC1-like protein ERD4</fullName>
    </recommendedName>
</protein>
<keyword evidence="4 7" id="KW-0812">Transmembrane</keyword>
<dbReference type="STRING" id="4565.A0A3B6GNW1"/>
<dbReference type="PaxDb" id="4565-Traes_3DS_99FD5624C.1"/>
<keyword evidence="6 7" id="KW-0472">Membrane</keyword>
<accession>A0A3B6GNW1</accession>
<feature type="transmembrane region" description="Helical" evidence="7">
    <location>
        <begin position="343"/>
        <end position="363"/>
    </location>
</feature>
<evidence type="ECO:0000256" key="5">
    <source>
        <dbReference type="ARBA" id="ARBA00022989"/>
    </source>
</evidence>
<dbReference type="Gramene" id="TraesCS3D03G0047400.1">
    <property type="protein sequence ID" value="TraesCS3D03G0047400.1.CDS"/>
    <property type="gene ID" value="TraesCS3D03G0047400"/>
</dbReference>
<evidence type="ECO:0000259" key="8">
    <source>
        <dbReference type="Pfam" id="PF02714"/>
    </source>
</evidence>
<dbReference type="Gramene" id="TraesCAD_scaffold_002283_01G000400.1">
    <property type="protein sequence ID" value="TraesCAD_scaffold_002283_01G000400.1"/>
    <property type="gene ID" value="TraesCAD_scaffold_002283_01G000400"/>
</dbReference>
<dbReference type="OrthoDB" id="1689567at2759"/>
<dbReference type="InterPro" id="IPR045122">
    <property type="entry name" value="Csc1-like"/>
</dbReference>